<dbReference type="Proteomes" id="UP000003231">
    <property type="component" value="Unassembled WGS sequence"/>
</dbReference>
<gene>
    <name evidence="1" type="ORF">YPPY08_0722</name>
</gene>
<protein>
    <submittedName>
        <fullName evidence="1">Uncharacterized protein</fullName>
    </submittedName>
</protein>
<proteinExistence type="predicted"/>
<comment type="caution">
    <text evidence="1">The sequence shown here is derived from an EMBL/GenBank/DDBJ whole genome shotgun (WGS) entry which is preliminary data.</text>
</comment>
<dbReference type="AlphaFoldDB" id="A0AB72ZP59"/>
<evidence type="ECO:0000313" key="2">
    <source>
        <dbReference type="Proteomes" id="UP000003231"/>
    </source>
</evidence>
<evidence type="ECO:0000313" key="1">
    <source>
        <dbReference type="EMBL" id="EIR24058.1"/>
    </source>
</evidence>
<organism evidence="1 2">
    <name type="scientific">Yersinia pestis PY-08</name>
    <dbReference type="NCBI Taxonomy" id="992134"/>
    <lineage>
        <taxon>Bacteria</taxon>
        <taxon>Pseudomonadati</taxon>
        <taxon>Pseudomonadota</taxon>
        <taxon>Gammaproteobacteria</taxon>
        <taxon>Enterobacterales</taxon>
        <taxon>Yersiniaceae</taxon>
        <taxon>Yersinia</taxon>
    </lineage>
</organism>
<feature type="non-terminal residue" evidence="1">
    <location>
        <position position="18"/>
    </location>
</feature>
<accession>A0AB72ZP59</accession>
<sequence>MPSSDCNNKRVASGRGEK</sequence>
<reference evidence="1 2" key="1">
    <citation type="submission" date="2012-05" db="EMBL/GenBank/DDBJ databases">
        <title>Genome sequence of Yersinia Pestis PY-08.</title>
        <authorList>
            <person name="Santana-Cruz I."/>
            <person name="Sengamalay N."/>
            <person name="McCracken C."/>
            <person name="Daugherty S.C."/>
            <person name="Maroo A."/>
            <person name="Vara P.G."/>
            <person name="Tallon L.J."/>
            <person name="Sadzewicz L."/>
            <person name="Vinetz J.M."/>
            <person name="Cespedes Zambrano M.J."/>
            <person name="Fraser-Liggett C.M."/>
            <person name="Tettelin H."/>
        </authorList>
    </citation>
    <scope>NUCLEOTIDE SEQUENCE [LARGE SCALE GENOMIC DNA]</scope>
    <source>
        <strain evidence="1 2">PY-08</strain>
    </source>
</reference>
<dbReference type="EMBL" id="AKRT01000096">
    <property type="protein sequence ID" value="EIR24058.1"/>
    <property type="molecule type" value="Genomic_DNA"/>
</dbReference>
<name>A0AB72ZP59_YERPE</name>